<feature type="domain" description="Exostosin GT47" evidence="5">
    <location>
        <begin position="77"/>
        <end position="342"/>
    </location>
</feature>
<feature type="chain" id="PRO_5045432834" evidence="4">
    <location>
        <begin position="21"/>
        <end position="490"/>
    </location>
</feature>
<comment type="similarity">
    <text evidence="2">Belongs to the glycosyltransferase 47 family.</text>
</comment>
<gene>
    <name evidence="6" type="primary">g1364</name>
    <name evidence="6" type="ORF">VP750_LOCUS1176</name>
</gene>
<evidence type="ECO:0000256" key="1">
    <source>
        <dbReference type="ARBA" id="ARBA00004323"/>
    </source>
</evidence>
<sequence length="490" mass="54121">MRILWVFIIGASTWPQNGAAEPMQGCKLAIIDFKEPAFELPPCDEDTRMVSNGGVVQNPPKDYPHGDAHGLESHKYSQAAGPYWLAEAIRASPLYTTDLDSATAVLADDYCHMSWLVAAAFGGGSHDGLDPLLMIQAGYQHLLSTAGFQKYQGRDFAFFAPHPLIGPHFDPTLYCEHLRSATHLVVEAPQRLACTNASDNYLVVPYSSPKFAEESVGQTVATRDLTAFFMASCTDDMTYKVKDFGMKMRLHMVQKLGADPAPDMFVKCANEHRMPYEELQAHMHRSIFCLLPPGGTASSRRLTDVVLSGCIPVFIGPPWHAMPLARHLDYTAFAVFVNAHSMRFLYGGQGVGRWNNVEESPFSNATSVFEPVFWFPEVNVSQVAIDIKDIAELPAKLRAIPAADIRRMQSSLAEAQPFFRYRRKPEEEAHAGVVTASDVIMEEMCRQGRMAQARAAAAPAEQPAQLPHKHGHVKQHIHGTARTTLKGMLG</sequence>
<evidence type="ECO:0000313" key="7">
    <source>
        <dbReference type="Proteomes" id="UP001497392"/>
    </source>
</evidence>
<feature type="signal peptide" evidence="4">
    <location>
        <begin position="1"/>
        <end position="20"/>
    </location>
</feature>
<proteinExistence type="inferred from homology"/>
<dbReference type="InterPro" id="IPR004263">
    <property type="entry name" value="Exostosin"/>
</dbReference>
<dbReference type="Pfam" id="PF03016">
    <property type="entry name" value="Exostosin_GT47"/>
    <property type="match status" value="1"/>
</dbReference>
<evidence type="ECO:0000256" key="3">
    <source>
        <dbReference type="ARBA" id="ARBA00023034"/>
    </source>
</evidence>
<dbReference type="PANTHER" id="PTHR11062">
    <property type="entry name" value="EXOSTOSIN HEPARAN SULFATE GLYCOSYLTRANSFERASE -RELATED"/>
    <property type="match status" value="1"/>
</dbReference>
<keyword evidence="3" id="KW-0333">Golgi apparatus</keyword>
<comment type="subcellular location">
    <subcellularLocation>
        <location evidence="1">Golgi apparatus membrane</location>
        <topology evidence="1">Single-pass type II membrane protein</topology>
    </subcellularLocation>
</comment>
<evidence type="ECO:0000256" key="4">
    <source>
        <dbReference type="SAM" id="SignalP"/>
    </source>
</evidence>
<evidence type="ECO:0000256" key="2">
    <source>
        <dbReference type="ARBA" id="ARBA00010271"/>
    </source>
</evidence>
<organism evidence="6 7">
    <name type="scientific">Coccomyxa viridis</name>
    <dbReference type="NCBI Taxonomy" id="1274662"/>
    <lineage>
        <taxon>Eukaryota</taxon>
        <taxon>Viridiplantae</taxon>
        <taxon>Chlorophyta</taxon>
        <taxon>core chlorophytes</taxon>
        <taxon>Trebouxiophyceae</taxon>
        <taxon>Trebouxiophyceae incertae sedis</taxon>
        <taxon>Coccomyxaceae</taxon>
        <taxon>Coccomyxa</taxon>
    </lineage>
</organism>
<protein>
    <submittedName>
        <fullName evidence="6">G1364 protein</fullName>
    </submittedName>
</protein>
<keyword evidence="7" id="KW-1185">Reference proteome</keyword>
<name>A0ABP1FNA0_9CHLO</name>
<accession>A0ABP1FNA0</accession>
<reference evidence="6 7" key="1">
    <citation type="submission" date="2024-06" db="EMBL/GenBank/DDBJ databases">
        <authorList>
            <person name="Kraege A."/>
            <person name="Thomma B."/>
        </authorList>
    </citation>
    <scope>NUCLEOTIDE SEQUENCE [LARGE SCALE GENOMIC DNA]</scope>
</reference>
<dbReference type="InterPro" id="IPR040911">
    <property type="entry name" value="Exostosin_GT47"/>
</dbReference>
<dbReference type="Proteomes" id="UP001497392">
    <property type="component" value="Unassembled WGS sequence"/>
</dbReference>
<evidence type="ECO:0000313" key="6">
    <source>
        <dbReference type="EMBL" id="CAL5219517.1"/>
    </source>
</evidence>
<dbReference type="EMBL" id="CAXHTA020000002">
    <property type="protein sequence ID" value="CAL5219517.1"/>
    <property type="molecule type" value="Genomic_DNA"/>
</dbReference>
<evidence type="ECO:0000259" key="5">
    <source>
        <dbReference type="Pfam" id="PF03016"/>
    </source>
</evidence>
<comment type="caution">
    <text evidence="6">The sequence shown here is derived from an EMBL/GenBank/DDBJ whole genome shotgun (WGS) entry which is preliminary data.</text>
</comment>
<keyword evidence="4" id="KW-0732">Signal</keyword>